<feature type="domain" description="GGDEF" evidence="4">
    <location>
        <begin position="432"/>
        <end position="571"/>
    </location>
</feature>
<dbReference type="GeneID" id="98648404"/>
<dbReference type="Pfam" id="PF01590">
    <property type="entry name" value="GAF"/>
    <property type="match status" value="1"/>
</dbReference>
<name>A0ABX5YR74_9PLAN</name>
<dbReference type="InterPro" id="IPR043128">
    <property type="entry name" value="Rev_trsase/Diguanyl_cyclase"/>
</dbReference>
<dbReference type="InterPro" id="IPR003018">
    <property type="entry name" value="GAF"/>
</dbReference>
<dbReference type="InterPro" id="IPR000160">
    <property type="entry name" value="GGDEF_dom"/>
</dbReference>
<dbReference type="Gene3D" id="3.30.450.40">
    <property type="match status" value="1"/>
</dbReference>
<evidence type="ECO:0000256" key="3">
    <source>
        <dbReference type="SAM" id="Coils"/>
    </source>
</evidence>
<evidence type="ECO:0000256" key="1">
    <source>
        <dbReference type="ARBA" id="ARBA00012528"/>
    </source>
</evidence>
<accession>A0ABX5YR74</accession>
<dbReference type="PANTHER" id="PTHR45138">
    <property type="entry name" value="REGULATORY COMPONENTS OF SENSORY TRANSDUCTION SYSTEM"/>
    <property type="match status" value="1"/>
</dbReference>
<dbReference type="Pfam" id="PF00990">
    <property type="entry name" value="GGDEF"/>
    <property type="match status" value="1"/>
</dbReference>
<evidence type="ECO:0000259" key="4">
    <source>
        <dbReference type="PROSITE" id="PS50887"/>
    </source>
</evidence>
<dbReference type="CDD" id="cd01949">
    <property type="entry name" value="GGDEF"/>
    <property type="match status" value="1"/>
</dbReference>
<keyword evidence="5" id="KW-0808">Transferase</keyword>
<dbReference type="Proteomes" id="UP000322887">
    <property type="component" value="Chromosome"/>
</dbReference>
<proteinExistence type="predicted"/>
<dbReference type="PROSITE" id="PS50887">
    <property type="entry name" value="GGDEF"/>
    <property type="match status" value="1"/>
</dbReference>
<protein>
    <recommendedName>
        <fullName evidence="1">diguanylate cyclase</fullName>
        <ecNumber evidence="1">2.7.7.65</ecNumber>
    </recommendedName>
</protein>
<dbReference type="SMART" id="SM00267">
    <property type="entry name" value="GGDEF"/>
    <property type="match status" value="1"/>
</dbReference>
<dbReference type="InterPro" id="IPR029016">
    <property type="entry name" value="GAF-like_dom_sf"/>
</dbReference>
<dbReference type="PANTHER" id="PTHR45138:SF9">
    <property type="entry name" value="DIGUANYLATE CYCLASE DGCM-RELATED"/>
    <property type="match status" value="1"/>
</dbReference>
<comment type="catalytic activity">
    <reaction evidence="2">
        <text>2 GTP = 3',3'-c-di-GMP + 2 diphosphate</text>
        <dbReference type="Rhea" id="RHEA:24898"/>
        <dbReference type="ChEBI" id="CHEBI:33019"/>
        <dbReference type="ChEBI" id="CHEBI:37565"/>
        <dbReference type="ChEBI" id="CHEBI:58805"/>
        <dbReference type="EC" id="2.7.7.65"/>
    </reaction>
</comment>
<dbReference type="GO" id="GO:0052621">
    <property type="term" value="F:diguanylate cyclase activity"/>
    <property type="evidence" value="ECO:0007669"/>
    <property type="project" value="UniProtKB-EC"/>
</dbReference>
<dbReference type="InterPro" id="IPR029787">
    <property type="entry name" value="Nucleotide_cyclase"/>
</dbReference>
<keyword evidence="5" id="KW-0548">Nucleotidyltransferase</keyword>
<dbReference type="NCBIfam" id="TIGR00254">
    <property type="entry name" value="GGDEF"/>
    <property type="match status" value="1"/>
</dbReference>
<gene>
    <name evidence="5" type="primary">dosC_2</name>
    <name evidence="5" type="ORF">GmarT_39120</name>
</gene>
<evidence type="ECO:0000313" key="5">
    <source>
        <dbReference type="EMBL" id="QEG18027.1"/>
    </source>
</evidence>
<dbReference type="EC" id="2.7.7.65" evidence="1"/>
<organism evidence="5 6">
    <name type="scientific">Gimesia maris</name>
    <dbReference type="NCBI Taxonomy" id="122"/>
    <lineage>
        <taxon>Bacteria</taxon>
        <taxon>Pseudomonadati</taxon>
        <taxon>Planctomycetota</taxon>
        <taxon>Planctomycetia</taxon>
        <taxon>Planctomycetales</taxon>
        <taxon>Planctomycetaceae</taxon>
        <taxon>Gimesia</taxon>
    </lineage>
</organism>
<dbReference type="InterPro" id="IPR050469">
    <property type="entry name" value="Diguanylate_Cyclase"/>
</dbReference>
<keyword evidence="6" id="KW-1185">Reference proteome</keyword>
<evidence type="ECO:0000256" key="2">
    <source>
        <dbReference type="ARBA" id="ARBA00034247"/>
    </source>
</evidence>
<feature type="coiled-coil region" evidence="3">
    <location>
        <begin position="43"/>
        <end position="70"/>
    </location>
</feature>
<dbReference type="EMBL" id="CP042910">
    <property type="protein sequence ID" value="QEG18027.1"/>
    <property type="molecule type" value="Genomic_DNA"/>
</dbReference>
<dbReference type="Gene3D" id="3.30.70.270">
    <property type="match status" value="1"/>
</dbReference>
<evidence type="ECO:0000313" key="6">
    <source>
        <dbReference type="Proteomes" id="UP000322887"/>
    </source>
</evidence>
<dbReference type="SUPFAM" id="SSF55781">
    <property type="entry name" value="GAF domain-like"/>
    <property type="match status" value="1"/>
</dbReference>
<dbReference type="SUPFAM" id="SSF55073">
    <property type="entry name" value="Nucleotide cyclase"/>
    <property type="match status" value="1"/>
</dbReference>
<sequence length="574" mass="64704">MSYLIASIIEVFTHNVSQGVTNASVAAIAGVCLLQYIVYTLKMSAVRKENEQFQRNLSEFEVELQDIQSDRAMTLIENHILREFVSQSDFDQAIELLLKRYVPSLRDGFGLYLNHIDGEFKLRESRGVSRNTKAVYDIDRSLLKQLRNQNVLVLRGEKLRESSVYQCFHDQDKARIQKLCLLAVYDKKDISGIFITTDLYPEGVDEVQQIKLAKRLLICVSRNIVKNQDFESHRFELRVTREQLELRSLADQQFKTPVIMLEEFLDRLRQLTNSSRAGLFLSTPGDVSGCKAIVECGITLQSGVKARWREHEMNLVQLGLNSGENTSLSGDQLENHGIRSLVGAALISPLITNRKRIGVLCLTSQDSQPYDERSLRLISWASQFLSNTLLKVLSHATIERQAKQDGLTGLVNRRSFDELFEDQFQRAQSAEMACSLILIDLDHFKSVNDTYGHQAGDEVLRRVAQILRERIQEIRSSDNVIAARYGGEELAILLPEVGLTGTERIAEVIRHSIESSVIKFNEVHIPVTASLGISTYSPHIMDSVQAMLAAADSALYQAKAEGRNRVCSLTSTPV</sequence>
<reference evidence="5 6" key="1">
    <citation type="submission" date="2019-08" db="EMBL/GenBank/DDBJ databases">
        <title>Deep-cultivation of Planctomycetes and their phenomic and genomic characterization uncovers novel biology.</title>
        <authorList>
            <person name="Wiegand S."/>
            <person name="Jogler M."/>
            <person name="Boedeker C."/>
            <person name="Pinto D."/>
            <person name="Vollmers J."/>
            <person name="Rivas-Marin E."/>
            <person name="Kohn T."/>
            <person name="Peeters S.H."/>
            <person name="Heuer A."/>
            <person name="Rast P."/>
            <person name="Oberbeckmann S."/>
            <person name="Bunk B."/>
            <person name="Jeske O."/>
            <person name="Meyerdierks A."/>
            <person name="Storesund J.E."/>
            <person name="Kallscheuer N."/>
            <person name="Luecker S."/>
            <person name="Lage O.M."/>
            <person name="Pohl T."/>
            <person name="Merkel B.J."/>
            <person name="Hornburger P."/>
            <person name="Mueller R.-W."/>
            <person name="Bruemmer F."/>
            <person name="Labrenz M."/>
            <person name="Spormann A.M."/>
            <person name="Op den Camp H."/>
            <person name="Overmann J."/>
            <person name="Amann R."/>
            <person name="Jetten M.S.M."/>
            <person name="Mascher T."/>
            <person name="Medema M.H."/>
            <person name="Devos D.P."/>
            <person name="Kaster A.-K."/>
            <person name="Ovreas L."/>
            <person name="Rohde M."/>
            <person name="Galperin M.Y."/>
            <person name="Jogler C."/>
        </authorList>
    </citation>
    <scope>NUCLEOTIDE SEQUENCE [LARGE SCALE GENOMIC DNA]</scope>
    <source>
        <strain evidence="5 6">DSM 8797</strain>
    </source>
</reference>
<dbReference type="RefSeq" id="WP_149303092.1">
    <property type="nucleotide sequence ID" value="NZ_CP036353.1"/>
</dbReference>
<keyword evidence="3" id="KW-0175">Coiled coil</keyword>